<reference evidence="5 6" key="1">
    <citation type="submission" date="2014-02" db="EMBL/GenBank/DDBJ databases">
        <title>Kosmotoga genome sequencing.</title>
        <authorList>
            <person name="Pollo S.M."/>
            <person name="Charchuk R."/>
            <person name="Nesbo C.L."/>
        </authorList>
    </citation>
    <scope>NUCLEOTIDE SEQUENCE [LARGE SCALE GENOMIC DNA]</scope>
    <source>
        <strain evidence="5 6">S304</strain>
    </source>
</reference>
<dbReference type="AlphaFoldDB" id="A0A176K3J3"/>
<dbReference type="PROSITE" id="PS50234">
    <property type="entry name" value="VWFA"/>
    <property type="match status" value="1"/>
</dbReference>
<keyword evidence="3" id="KW-0732">Signal</keyword>
<dbReference type="SUPFAM" id="SSF53300">
    <property type="entry name" value="vWA-like"/>
    <property type="match status" value="1"/>
</dbReference>
<dbReference type="EMBL" id="JFHK01000003">
    <property type="protein sequence ID" value="OAA31662.1"/>
    <property type="molecule type" value="Genomic_DNA"/>
</dbReference>
<comment type="caution">
    <text evidence="5">The sequence shown here is derived from an EMBL/GenBank/DDBJ whole genome shotgun (WGS) entry which is preliminary data.</text>
</comment>
<dbReference type="InterPro" id="IPR056861">
    <property type="entry name" value="HMCN1-like_VWA"/>
</dbReference>
<dbReference type="InterPro" id="IPR036465">
    <property type="entry name" value="vWFA_dom_sf"/>
</dbReference>
<feature type="domain" description="VWFA" evidence="4">
    <location>
        <begin position="114"/>
        <end position="231"/>
    </location>
</feature>
<dbReference type="STRING" id="1453497.AT15_06195"/>
<dbReference type="CDD" id="cd00198">
    <property type="entry name" value="vWFA"/>
    <property type="match status" value="1"/>
</dbReference>
<evidence type="ECO:0000313" key="6">
    <source>
        <dbReference type="Proteomes" id="UP000077339"/>
    </source>
</evidence>
<dbReference type="InterPro" id="IPR052969">
    <property type="entry name" value="Thr-specific_kinase-like"/>
</dbReference>
<dbReference type="GO" id="GO:0005737">
    <property type="term" value="C:cytoplasm"/>
    <property type="evidence" value="ECO:0007669"/>
    <property type="project" value="TreeGrafter"/>
</dbReference>
<dbReference type="PANTHER" id="PTHR47763:SF1">
    <property type="entry name" value="DUF659 DOMAIN-CONTAINING PROTEIN"/>
    <property type="match status" value="1"/>
</dbReference>
<organism evidence="5 6">
    <name type="scientific">Kosmotoga arenicorallina S304</name>
    <dbReference type="NCBI Taxonomy" id="1453497"/>
    <lineage>
        <taxon>Bacteria</taxon>
        <taxon>Thermotogati</taxon>
        <taxon>Thermotogota</taxon>
        <taxon>Thermotogae</taxon>
        <taxon>Kosmotogales</taxon>
        <taxon>Kosmotogaceae</taxon>
        <taxon>Kosmotoga</taxon>
    </lineage>
</organism>
<evidence type="ECO:0000313" key="5">
    <source>
        <dbReference type="EMBL" id="OAA31662.1"/>
    </source>
</evidence>
<proteinExistence type="predicted"/>
<comment type="subcellular location">
    <subcellularLocation>
        <location evidence="1">Secreted</location>
    </subcellularLocation>
</comment>
<keyword evidence="6" id="KW-1185">Reference proteome</keyword>
<dbReference type="SMART" id="SM00327">
    <property type="entry name" value="VWA"/>
    <property type="match status" value="1"/>
</dbReference>
<dbReference type="InterPro" id="IPR002035">
    <property type="entry name" value="VWF_A"/>
</dbReference>
<sequence length="368" mass="40426">MVKKLLRLLLASAVILLASCGIIPVLQQEIPLDPFGVKIPGAWGNDLEIFFAIDKLPSSNPLFDPVTSPMPLKLRMSIPDYLGSLDDGKVLVFEDGKAQGFVMTKETEVRIGADIVFLVDTTGSMSDEISGIKSSIQDFLQALIDAGYDAKASIIPFGDYAPSDPVYEGANYSTPFINLSSPGAASDYSTELVAYGGRDLPENIYGAIMFAWNNINWRPHAERVIILLTDAFSHYTGDQPPDIAWPYGIVPENDFSAKYTKQDVLEAIYGYATFHIIASTGTFYFESDTDFSHPGDPRELVNATSGLTIYQEGSEEPDLSEIGLTEYILSSWLIFFETDSYINSHDLSVFVELPDGTQGRKELSGVIY</sequence>
<protein>
    <recommendedName>
        <fullName evidence="4">VWFA domain-containing protein</fullName>
    </recommendedName>
</protein>
<dbReference type="PATRIC" id="fig|1453497.3.peg.1236"/>
<dbReference type="PROSITE" id="PS51257">
    <property type="entry name" value="PROKAR_LIPOPROTEIN"/>
    <property type="match status" value="1"/>
</dbReference>
<evidence type="ECO:0000256" key="1">
    <source>
        <dbReference type="ARBA" id="ARBA00004613"/>
    </source>
</evidence>
<accession>A0A176K3J3</accession>
<dbReference type="PANTHER" id="PTHR47763">
    <property type="entry name" value="ALPHA-PROTEIN KINASE VWKA"/>
    <property type="match status" value="1"/>
</dbReference>
<gene>
    <name evidence="5" type="ORF">AT15_06195</name>
</gene>
<evidence type="ECO:0000256" key="2">
    <source>
        <dbReference type="ARBA" id="ARBA00022525"/>
    </source>
</evidence>
<evidence type="ECO:0000256" key="3">
    <source>
        <dbReference type="ARBA" id="ARBA00022729"/>
    </source>
</evidence>
<dbReference type="GO" id="GO:0004674">
    <property type="term" value="F:protein serine/threonine kinase activity"/>
    <property type="evidence" value="ECO:0007669"/>
    <property type="project" value="TreeGrafter"/>
</dbReference>
<evidence type="ECO:0000259" key="4">
    <source>
        <dbReference type="PROSITE" id="PS50234"/>
    </source>
</evidence>
<dbReference type="Proteomes" id="UP000077339">
    <property type="component" value="Unassembled WGS sequence"/>
</dbReference>
<keyword evidence="2" id="KW-0964">Secreted</keyword>
<dbReference type="Gene3D" id="3.40.50.410">
    <property type="entry name" value="von Willebrand factor, type A domain"/>
    <property type="match status" value="1"/>
</dbReference>
<dbReference type="Pfam" id="PF25106">
    <property type="entry name" value="VWA_4"/>
    <property type="match status" value="1"/>
</dbReference>
<name>A0A176K3J3_9BACT</name>